<keyword evidence="3 6" id="KW-0812">Transmembrane</keyword>
<feature type="transmembrane region" description="Helical" evidence="6">
    <location>
        <begin position="27"/>
        <end position="47"/>
    </location>
</feature>
<keyword evidence="5 6" id="KW-0472">Membrane</keyword>
<gene>
    <name evidence="8" type="ORF">ENQ20_17970</name>
</gene>
<organism evidence="8">
    <name type="scientific">Caldilinea aerophila</name>
    <dbReference type="NCBI Taxonomy" id="133453"/>
    <lineage>
        <taxon>Bacteria</taxon>
        <taxon>Bacillati</taxon>
        <taxon>Chloroflexota</taxon>
        <taxon>Caldilineae</taxon>
        <taxon>Caldilineales</taxon>
        <taxon>Caldilineaceae</taxon>
        <taxon>Caldilinea</taxon>
    </lineage>
</organism>
<feature type="transmembrane region" description="Helical" evidence="6">
    <location>
        <begin position="305"/>
        <end position="330"/>
    </location>
</feature>
<name>A0A7C1K1G6_9CHLR</name>
<evidence type="ECO:0000256" key="1">
    <source>
        <dbReference type="ARBA" id="ARBA00004651"/>
    </source>
</evidence>
<dbReference type="AlphaFoldDB" id="A0A7C1K1G6"/>
<evidence type="ECO:0000256" key="2">
    <source>
        <dbReference type="ARBA" id="ARBA00005241"/>
    </source>
</evidence>
<dbReference type="SUPFAM" id="SSF103473">
    <property type="entry name" value="MFS general substrate transporter"/>
    <property type="match status" value="1"/>
</dbReference>
<sequence>MMRISWPLYRPVIQSGTPSAGLWVAKLYYLSFFAAIGALAPFFNIYLSNQGLSGAQIGLLGSIPPIIALLANPFWGALADRWQIHQQVLALCALGAGLLTLPFLWVSGFWPLLLLVILMIFFRAPVPSLLDSAVMDLVGRTGASYGRQRLFGSIGFVAFSYGLGQLLSPHNMEVIFWLHGLLLAVVCTGLSLFLPIERLASRPKLLAGLAQLWRQPGYPNFLLMNVLMGAGAASFIGFIGLHLLSLGGSEAEVGMVYALNAVTEIPILFVGSLLLARVRPQVLIVVGLIGFAAVYVVMALSPAPVYILCTAPLLGVLYASFWMAVVDYAAQSAPAGLRATGQALVGATQGGLGWAIGAIVGGLLWDASGGAAALGGAAVLMLLAGLIYLQANPLSFRMRR</sequence>
<comment type="similarity">
    <text evidence="2">Belongs to the major facilitator superfamily. MFSD6 family.</text>
</comment>
<proteinExistence type="inferred from homology"/>
<feature type="transmembrane region" description="Helical" evidence="6">
    <location>
        <begin position="371"/>
        <end position="391"/>
    </location>
</feature>
<feature type="transmembrane region" description="Helical" evidence="6">
    <location>
        <begin position="174"/>
        <end position="194"/>
    </location>
</feature>
<protein>
    <submittedName>
        <fullName evidence="8">MFS transporter</fullName>
    </submittedName>
</protein>
<feature type="transmembrane region" description="Helical" evidence="6">
    <location>
        <begin position="256"/>
        <end position="275"/>
    </location>
</feature>
<dbReference type="InterPro" id="IPR024989">
    <property type="entry name" value="MFS_assoc_dom"/>
</dbReference>
<dbReference type="InterPro" id="IPR051717">
    <property type="entry name" value="MFS_MFSD6"/>
</dbReference>
<dbReference type="EMBL" id="DSMG01000190">
    <property type="protein sequence ID" value="HDX33349.1"/>
    <property type="molecule type" value="Genomic_DNA"/>
</dbReference>
<dbReference type="PROSITE" id="PS50850">
    <property type="entry name" value="MFS"/>
    <property type="match status" value="1"/>
</dbReference>
<dbReference type="Gene3D" id="1.20.1250.20">
    <property type="entry name" value="MFS general substrate transporter like domains"/>
    <property type="match status" value="2"/>
</dbReference>
<feature type="transmembrane region" description="Helical" evidence="6">
    <location>
        <begin position="342"/>
        <end position="365"/>
    </location>
</feature>
<dbReference type="GO" id="GO:0005886">
    <property type="term" value="C:plasma membrane"/>
    <property type="evidence" value="ECO:0007669"/>
    <property type="project" value="UniProtKB-SubCell"/>
</dbReference>
<feature type="transmembrane region" description="Helical" evidence="6">
    <location>
        <begin position="282"/>
        <end position="299"/>
    </location>
</feature>
<dbReference type="InterPro" id="IPR020846">
    <property type="entry name" value="MFS_dom"/>
</dbReference>
<dbReference type="GO" id="GO:0022857">
    <property type="term" value="F:transmembrane transporter activity"/>
    <property type="evidence" value="ECO:0007669"/>
    <property type="project" value="InterPro"/>
</dbReference>
<evidence type="ECO:0000256" key="3">
    <source>
        <dbReference type="ARBA" id="ARBA00022692"/>
    </source>
</evidence>
<dbReference type="Pfam" id="PF12832">
    <property type="entry name" value="MFS_1_like"/>
    <property type="match status" value="1"/>
</dbReference>
<accession>A0A7C1K1G6</accession>
<dbReference type="PIRSF" id="PIRSF004925">
    <property type="entry name" value="HcaT"/>
    <property type="match status" value="1"/>
</dbReference>
<feature type="transmembrane region" description="Helical" evidence="6">
    <location>
        <begin position="88"/>
        <end position="106"/>
    </location>
</feature>
<dbReference type="PANTHER" id="PTHR16172">
    <property type="entry name" value="MAJOR FACILITATOR SUPERFAMILY DOMAIN-CONTAINING PROTEIN 6-LIKE"/>
    <property type="match status" value="1"/>
</dbReference>
<evidence type="ECO:0000256" key="6">
    <source>
        <dbReference type="SAM" id="Phobius"/>
    </source>
</evidence>
<feature type="transmembrane region" description="Helical" evidence="6">
    <location>
        <begin position="221"/>
        <end position="244"/>
    </location>
</feature>
<evidence type="ECO:0000313" key="8">
    <source>
        <dbReference type="EMBL" id="HDX33349.1"/>
    </source>
</evidence>
<comment type="subcellular location">
    <subcellularLocation>
        <location evidence="1">Cell membrane</location>
        <topology evidence="1">Multi-pass membrane protein</topology>
    </subcellularLocation>
</comment>
<dbReference type="PANTHER" id="PTHR16172:SF41">
    <property type="entry name" value="MAJOR FACILITATOR SUPERFAMILY DOMAIN-CONTAINING PROTEIN 6-LIKE"/>
    <property type="match status" value="1"/>
</dbReference>
<reference evidence="8" key="1">
    <citation type="journal article" date="2020" name="mSystems">
        <title>Genome- and Community-Level Interaction Insights into Carbon Utilization and Element Cycling Functions of Hydrothermarchaeota in Hydrothermal Sediment.</title>
        <authorList>
            <person name="Zhou Z."/>
            <person name="Liu Y."/>
            <person name="Xu W."/>
            <person name="Pan J."/>
            <person name="Luo Z.H."/>
            <person name="Li M."/>
        </authorList>
    </citation>
    <scope>NUCLEOTIDE SEQUENCE [LARGE SCALE GENOMIC DNA]</scope>
    <source>
        <strain evidence="8">SpSt-289</strain>
    </source>
</reference>
<keyword evidence="4 6" id="KW-1133">Transmembrane helix</keyword>
<comment type="caution">
    <text evidence="8">The sequence shown here is derived from an EMBL/GenBank/DDBJ whole genome shotgun (WGS) entry which is preliminary data.</text>
</comment>
<dbReference type="InterPro" id="IPR036259">
    <property type="entry name" value="MFS_trans_sf"/>
</dbReference>
<evidence type="ECO:0000259" key="7">
    <source>
        <dbReference type="PROSITE" id="PS50850"/>
    </source>
</evidence>
<dbReference type="InterPro" id="IPR026032">
    <property type="entry name" value="HcaT-like"/>
</dbReference>
<evidence type="ECO:0000256" key="5">
    <source>
        <dbReference type="ARBA" id="ARBA00023136"/>
    </source>
</evidence>
<feature type="domain" description="Major facilitator superfamily (MFS) profile" evidence="7">
    <location>
        <begin position="157"/>
        <end position="400"/>
    </location>
</feature>
<evidence type="ECO:0000256" key="4">
    <source>
        <dbReference type="ARBA" id="ARBA00022989"/>
    </source>
</evidence>
<feature type="transmembrane region" description="Helical" evidence="6">
    <location>
        <begin position="53"/>
        <end position="76"/>
    </location>
</feature>